<dbReference type="EMBL" id="CM045769">
    <property type="protein sequence ID" value="KAI7994799.1"/>
    <property type="molecule type" value="Genomic_DNA"/>
</dbReference>
<organism evidence="1 2">
    <name type="scientific">Camellia lanceoleosa</name>
    <dbReference type="NCBI Taxonomy" id="1840588"/>
    <lineage>
        <taxon>Eukaryota</taxon>
        <taxon>Viridiplantae</taxon>
        <taxon>Streptophyta</taxon>
        <taxon>Embryophyta</taxon>
        <taxon>Tracheophyta</taxon>
        <taxon>Spermatophyta</taxon>
        <taxon>Magnoliopsida</taxon>
        <taxon>eudicotyledons</taxon>
        <taxon>Gunneridae</taxon>
        <taxon>Pentapetalae</taxon>
        <taxon>asterids</taxon>
        <taxon>Ericales</taxon>
        <taxon>Theaceae</taxon>
        <taxon>Camellia</taxon>
    </lineage>
</organism>
<evidence type="ECO:0000313" key="1">
    <source>
        <dbReference type="EMBL" id="KAI7994799.1"/>
    </source>
</evidence>
<proteinExistence type="predicted"/>
<keyword evidence="2" id="KW-1185">Reference proteome</keyword>
<evidence type="ECO:0000313" key="2">
    <source>
        <dbReference type="Proteomes" id="UP001060215"/>
    </source>
</evidence>
<protein>
    <submittedName>
        <fullName evidence="1">Uncharacterized protein</fullName>
    </submittedName>
</protein>
<accession>A0ACC0G1V3</accession>
<gene>
    <name evidence="1" type="ORF">LOK49_LG11G01252</name>
</gene>
<name>A0ACC0G1V3_9ERIC</name>
<reference evidence="1 2" key="1">
    <citation type="journal article" date="2022" name="Plant J.">
        <title>Chromosome-level genome of Camellia lanceoleosa provides a valuable resource for understanding genome evolution and self-incompatibility.</title>
        <authorList>
            <person name="Gong W."/>
            <person name="Xiao S."/>
            <person name="Wang L."/>
            <person name="Liao Z."/>
            <person name="Chang Y."/>
            <person name="Mo W."/>
            <person name="Hu G."/>
            <person name="Li W."/>
            <person name="Zhao G."/>
            <person name="Zhu H."/>
            <person name="Hu X."/>
            <person name="Ji K."/>
            <person name="Xiang X."/>
            <person name="Song Q."/>
            <person name="Yuan D."/>
            <person name="Jin S."/>
            <person name="Zhang L."/>
        </authorList>
    </citation>
    <scope>NUCLEOTIDE SEQUENCE [LARGE SCALE GENOMIC DNA]</scope>
    <source>
        <strain evidence="1">SQ_2022a</strain>
    </source>
</reference>
<comment type="caution">
    <text evidence="1">The sequence shown here is derived from an EMBL/GenBank/DDBJ whole genome shotgun (WGS) entry which is preliminary data.</text>
</comment>
<sequence length="114" mass="13123">MMSRKRDKPYTSRHVPYSFPKRRRPLPPPHPSSPSATSDDCHQNSASKSPSTVQVTWATDDVPRHKDSTDSFSSSSSKLVRAEVPLSRHGRGFVRRRWKWQTNVFNICPRCIFV</sequence>
<dbReference type="Proteomes" id="UP001060215">
    <property type="component" value="Chromosome 12"/>
</dbReference>